<keyword evidence="10" id="KW-1003">Cell membrane</keyword>
<keyword evidence="5 10" id="KW-1278">Translocase</keyword>
<feature type="binding site" evidence="10">
    <location>
        <position position="176"/>
    </location>
    <ligand>
        <name>[4Fe-4S] cluster</name>
        <dbReference type="ChEBI" id="CHEBI:49883"/>
        <label>3</label>
    </ligand>
</feature>
<evidence type="ECO:0000256" key="5">
    <source>
        <dbReference type="ARBA" id="ARBA00022967"/>
    </source>
</evidence>
<keyword evidence="9 10" id="KW-0472">Membrane</keyword>
<feature type="binding site" evidence="10">
    <location>
        <position position="173"/>
    </location>
    <ligand>
        <name>[4Fe-4S] cluster</name>
        <dbReference type="ChEBI" id="CHEBI:49883"/>
        <label>3</label>
    </ligand>
</feature>
<feature type="region of interest" description="Hydrophobic" evidence="10">
    <location>
        <begin position="1"/>
        <end position="28"/>
    </location>
</feature>
<feature type="transmembrane region" description="Helical" evidence="11">
    <location>
        <begin position="6"/>
        <end position="26"/>
    </location>
</feature>
<comment type="subcellular location">
    <subcellularLocation>
        <location evidence="10">Cell membrane</location>
    </subcellularLocation>
</comment>
<protein>
    <recommendedName>
        <fullName evidence="10">Ion-translocating oxidoreductase complex subunit B</fullName>
        <ecNumber evidence="10">7.-.-.-</ecNumber>
    </recommendedName>
    <alternativeName>
        <fullName evidence="10">Rnf electron transport complex subunit B</fullName>
    </alternativeName>
</protein>
<comment type="caution">
    <text evidence="14">The sequence shown here is derived from an EMBL/GenBank/DDBJ whole genome shotgun (WGS) entry which is preliminary data.</text>
</comment>
<keyword evidence="1 10" id="KW-0813">Transport</keyword>
<sequence>MSVQAIIIAAVIVGGVGLFIGFFLGVSGEKFKVEVDEREEAIVGVLPGNNCGGCGYAGCSGLAAAIVKGDAPVNGCPVGGAPVAAKVGEIMGVAAEEGTKQVAFVKCAGTCEKAGHDYEYTGVEDCAAMAFIPGGGAKSCSYGCLGFGNCVKACPFDAIHVVDGIAKVDKEVCKACGKCIAACPKHLIELVPYEAKHLVQCSSKDKGKDVMKACSVGCIGCHLCEKNCPNDAVHVVDNVAYIDQEKCTGCGICAEKCPKKIIL</sequence>
<comment type="cofactor">
    <cofactor evidence="10">
        <name>[4Fe-4S] cluster</name>
        <dbReference type="ChEBI" id="CHEBI:49883"/>
    </cofactor>
    <text evidence="10">Binds 3 [4Fe-4S] clusters.</text>
</comment>
<keyword evidence="8 10" id="KW-0411">Iron-sulfur</keyword>
<comment type="similarity">
    <text evidence="10">Belongs to the 4Fe4S bacterial-type ferredoxin family. RnfB subfamily.</text>
</comment>
<dbReference type="Gene3D" id="1.10.15.40">
    <property type="entry name" value="Electron transport complex subunit B, putative Fe-S cluster"/>
    <property type="match status" value="1"/>
</dbReference>
<feature type="binding site" evidence="10">
    <location>
        <position position="59"/>
    </location>
    <ligand>
        <name>[4Fe-4S] cluster</name>
        <dbReference type="ChEBI" id="CHEBI:49883"/>
        <label>1</label>
    </ligand>
</feature>
<dbReference type="InterPro" id="IPR050395">
    <property type="entry name" value="4Fe4S_Ferredoxin_RnfB"/>
</dbReference>
<comment type="function">
    <text evidence="10">Part of a membrane-bound complex that couples electron transfer with translocation of ions across the membrane.</text>
</comment>
<evidence type="ECO:0000256" key="2">
    <source>
        <dbReference type="ARBA" id="ARBA00022485"/>
    </source>
</evidence>
<evidence type="ECO:0000256" key="3">
    <source>
        <dbReference type="ARBA" id="ARBA00022723"/>
    </source>
</evidence>
<dbReference type="Pfam" id="PF12838">
    <property type="entry name" value="Fer4_7"/>
    <property type="match status" value="1"/>
</dbReference>
<dbReference type="InterPro" id="IPR057431">
    <property type="entry name" value="LdpA_Fe-S-bd"/>
</dbReference>
<feature type="binding site" evidence="10">
    <location>
        <position position="140"/>
    </location>
    <ligand>
        <name>[4Fe-4S] cluster</name>
        <dbReference type="ChEBI" id="CHEBI:49883"/>
        <label>2</label>
    </ligand>
</feature>
<feature type="binding site" evidence="10">
    <location>
        <position position="51"/>
    </location>
    <ligand>
        <name>[4Fe-4S] cluster</name>
        <dbReference type="ChEBI" id="CHEBI:49883"/>
        <label>1</label>
    </ligand>
</feature>
<feature type="binding site" evidence="10">
    <location>
        <position position="183"/>
    </location>
    <ligand>
        <name>[4Fe-4S] cluster</name>
        <dbReference type="ChEBI" id="CHEBI:49883"/>
        <label>2</label>
    </ligand>
</feature>
<keyword evidence="6 10" id="KW-0249">Electron transport</keyword>
<dbReference type="InterPro" id="IPR010207">
    <property type="entry name" value="Elect_transpt_cplx_RnfB/RsxB"/>
</dbReference>
<evidence type="ECO:0000259" key="12">
    <source>
        <dbReference type="PROSITE" id="PS51379"/>
    </source>
</evidence>
<feature type="domain" description="4Fe-4S" evidence="13">
    <location>
        <begin position="34"/>
        <end position="93"/>
    </location>
</feature>
<evidence type="ECO:0000256" key="1">
    <source>
        <dbReference type="ARBA" id="ARBA00022448"/>
    </source>
</evidence>
<dbReference type="InterPro" id="IPR017896">
    <property type="entry name" value="4Fe4S_Fe-S-bd"/>
</dbReference>
<evidence type="ECO:0000256" key="9">
    <source>
        <dbReference type="ARBA" id="ARBA00023136"/>
    </source>
</evidence>
<keyword evidence="2 10" id="KW-0004">4Fe-4S</keyword>
<dbReference type="Gene3D" id="3.30.70.20">
    <property type="match status" value="2"/>
</dbReference>
<evidence type="ECO:0000256" key="11">
    <source>
        <dbReference type="SAM" id="Phobius"/>
    </source>
</evidence>
<dbReference type="GO" id="GO:0009055">
    <property type="term" value="F:electron transfer activity"/>
    <property type="evidence" value="ECO:0007669"/>
    <property type="project" value="InterPro"/>
</dbReference>
<evidence type="ECO:0000256" key="4">
    <source>
        <dbReference type="ARBA" id="ARBA00022737"/>
    </source>
</evidence>
<dbReference type="HAMAP" id="MF_00463">
    <property type="entry name" value="RsxB_RnfB"/>
    <property type="match status" value="1"/>
</dbReference>
<dbReference type="Proteomes" id="UP001198893">
    <property type="component" value="Unassembled WGS sequence"/>
</dbReference>
<dbReference type="Pfam" id="PF25160">
    <property type="entry name" value="LdpA_Fe-S-bd"/>
    <property type="match status" value="1"/>
</dbReference>
<keyword evidence="7 10" id="KW-0408">Iron</keyword>
<feature type="domain" description="4Fe-4S ferredoxin-type" evidence="12">
    <location>
        <begin position="164"/>
        <end position="193"/>
    </location>
</feature>
<dbReference type="PANTHER" id="PTHR43560">
    <property type="entry name" value="ION-TRANSLOCATING OXIDOREDUCTASE COMPLEX SUBUNIT B"/>
    <property type="match status" value="1"/>
</dbReference>
<dbReference type="PANTHER" id="PTHR43560:SF1">
    <property type="entry name" value="ION-TRANSLOCATING OXIDOREDUCTASE COMPLEX SUBUNIT B"/>
    <property type="match status" value="1"/>
</dbReference>
<dbReference type="GO" id="GO:0005886">
    <property type="term" value="C:plasma membrane"/>
    <property type="evidence" value="ECO:0007669"/>
    <property type="project" value="UniProtKB-SubCell"/>
</dbReference>
<dbReference type="AlphaFoldDB" id="A0AAW4W8R0"/>
<dbReference type="EMBL" id="JAJEQW010000001">
    <property type="protein sequence ID" value="MCC2241019.1"/>
    <property type="molecule type" value="Genomic_DNA"/>
</dbReference>
<dbReference type="GO" id="GO:0046872">
    <property type="term" value="F:metal ion binding"/>
    <property type="evidence" value="ECO:0007669"/>
    <property type="project" value="UniProtKB-KW"/>
</dbReference>
<evidence type="ECO:0000259" key="13">
    <source>
        <dbReference type="PROSITE" id="PS51656"/>
    </source>
</evidence>
<dbReference type="PROSITE" id="PS51379">
    <property type="entry name" value="4FE4S_FER_2"/>
    <property type="match status" value="3"/>
</dbReference>
<dbReference type="InterPro" id="IPR007202">
    <property type="entry name" value="4Fe-4S_dom"/>
</dbReference>
<dbReference type="SUPFAM" id="SSF46548">
    <property type="entry name" value="alpha-helical ferredoxin"/>
    <property type="match status" value="1"/>
</dbReference>
<evidence type="ECO:0000256" key="8">
    <source>
        <dbReference type="ARBA" id="ARBA00023014"/>
    </source>
</evidence>
<evidence type="ECO:0000256" key="6">
    <source>
        <dbReference type="ARBA" id="ARBA00022982"/>
    </source>
</evidence>
<dbReference type="Pfam" id="PF04060">
    <property type="entry name" value="FeS"/>
    <property type="match status" value="1"/>
</dbReference>
<keyword evidence="4 10" id="KW-0677">Repeat</keyword>
<evidence type="ECO:0000256" key="10">
    <source>
        <dbReference type="HAMAP-Rule" id="MF_00463"/>
    </source>
</evidence>
<organism evidence="14 15">
    <name type="scientific">Roseburia amylophila</name>
    <dbReference type="NCBI Taxonomy" id="2981794"/>
    <lineage>
        <taxon>Bacteria</taxon>
        <taxon>Bacillati</taxon>
        <taxon>Bacillota</taxon>
        <taxon>Clostridia</taxon>
        <taxon>Lachnospirales</taxon>
        <taxon>Lachnospiraceae</taxon>
        <taxon>Roseburia</taxon>
    </lineage>
</organism>
<dbReference type="PROSITE" id="PS51656">
    <property type="entry name" value="4FE4S"/>
    <property type="match status" value="1"/>
</dbReference>
<feature type="binding site" evidence="10">
    <location>
        <position position="76"/>
    </location>
    <ligand>
        <name>[4Fe-4S] cluster</name>
        <dbReference type="ChEBI" id="CHEBI:49883"/>
        <label>1</label>
    </ligand>
</feature>
<evidence type="ECO:0000256" key="7">
    <source>
        <dbReference type="ARBA" id="ARBA00023004"/>
    </source>
</evidence>
<evidence type="ECO:0000313" key="14">
    <source>
        <dbReference type="EMBL" id="MCC2241019.1"/>
    </source>
</evidence>
<comment type="caution">
    <text evidence="10">Lacks conserved residue(s) required for the propagation of feature annotation.</text>
</comment>
<dbReference type="EC" id="7.-.-.-" evidence="10"/>
<feature type="domain" description="4Fe-4S ferredoxin-type" evidence="12">
    <location>
        <begin position="207"/>
        <end position="237"/>
    </location>
</feature>
<keyword evidence="11" id="KW-1133">Transmembrane helix</keyword>
<feature type="domain" description="4Fe-4S ferredoxin-type" evidence="12">
    <location>
        <begin position="238"/>
        <end position="263"/>
    </location>
</feature>
<dbReference type="GO" id="GO:0051539">
    <property type="term" value="F:4 iron, 4 sulfur cluster binding"/>
    <property type="evidence" value="ECO:0007669"/>
    <property type="project" value="UniProtKB-UniRule"/>
</dbReference>
<proteinExistence type="inferred from homology"/>
<feature type="binding site" evidence="10">
    <location>
        <position position="154"/>
    </location>
    <ligand>
        <name>[4Fe-4S] cluster</name>
        <dbReference type="ChEBI" id="CHEBI:49883"/>
        <label>3</label>
    </ligand>
</feature>
<keyword evidence="11" id="KW-0812">Transmembrane</keyword>
<feature type="binding site" evidence="10">
    <location>
        <position position="54"/>
    </location>
    <ligand>
        <name>[4Fe-4S] cluster</name>
        <dbReference type="ChEBI" id="CHEBI:49883"/>
        <label>1</label>
    </ligand>
</feature>
<feature type="binding site" evidence="10">
    <location>
        <position position="144"/>
    </location>
    <ligand>
        <name>[4Fe-4S] cluster</name>
        <dbReference type="ChEBI" id="CHEBI:49883"/>
        <label>2</label>
    </ligand>
</feature>
<dbReference type="PROSITE" id="PS00198">
    <property type="entry name" value="4FE4S_FER_1"/>
    <property type="match status" value="1"/>
</dbReference>
<name>A0AAW4W8R0_9FIRM</name>
<dbReference type="CDD" id="cd10549">
    <property type="entry name" value="MtMvhB_like"/>
    <property type="match status" value="1"/>
</dbReference>
<feature type="binding site" evidence="10">
    <location>
        <position position="150"/>
    </location>
    <ligand>
        <name>[4Fe-4S] cluster</name>
        <dbReference type="ChEBI" id="CHEBI:49883"/>
        <label>2</label>
    </ligand>
</feature>
<feature type="binding site" evidence="10">
    <location>
        <position position="179"/>
    </location>
    <ligand>
        <name>[4Fe-4S] cluster</name>
        <dbReference type="ChEBI" id="CHEBI:49883"/>
        <label>3</label>
    </ligand>
</feature>
<evidence type="ECO:0000313" key="15">
    <source>
        <dbReference type="Proteomes" id="UP001198893"/>
    </source>
</evidence>
<dbReference type="GO" id="GO:0022900">
    <property type="term" value="P:electron transport chain"/>
    <property type="evidence" value="ECO:0007669"/>
    <property type="project" value="UniProtKB-UniRule"/>
</dbReference>
<dbReference type="RefSeq" id="WP_022243744.1">
    <property type="nucleotide sequence ID" value="NZ_JAJEQW010000001.1"/>
</dbReference>
<gene>
    <name evidence="10" type="primary">rnfB</name>
    <name evidence="14" type="ORF">LKD47_01715</name>
</gene>
<dbReference type="InterPro" id="IPR017900">
    <property type="entry name" value="4Fe4S_Fe_S_CS"/>
</dbReference>
<reference evidence="14" key="1">
    <citation type="submission" date="2021-10" db="EMBL/GenBank/DDBJ databases">
        <title>Anaerobic single-cell dispensing facilitates the cultivation of human gut bacteria.</title>
        <authorList>
            <person name="Afrizal A."/>
        </authorList>
    </citation>
    <scope>NUCLEOTIDE SEQUENCE</scope>
    <source>
        <strain evidence="14">CLA-AA-H204</strain>
    </source>
</reference>
<keyword evidence="3 10" id="KW-0479">Metal-binding</keyword>
<comment type="subunit">
    <text evidence="10">The complex is composed of six subunits: RnfA, RnfB, RnfC, RnfD, RnfE and RnfG.</text>
</comment>
<accession>A0AAW4W8R0</accession>